<dbReference type="PROSITE" id="PS50234">
    <property type="entry name" value="VWFA"/>
    <property type="match status" value="1"/>
</dbReference>
<comment type="caution">
    <text evidence="2">The sequence shown here is derived from an EMBL/GenBank/DDBJ whole genome shotgun (WGS) entry which is preliminary data.</text>
</comment>
<proteinExistence type="predicted"/>
<name>A0ABU0ZDT1_9ACTN</name>
<dbReference type="EMBL" id="JAVHUY010000009">
    <property type="protein sequence ID" value="MDQ7905216.1"/>
    <property type="molecule type" value="Genomic_DNA"/>
</dbReference>
<evidence type="ECO:0000259" key="1">
    <source>
        <dbReference type="PROSITE" id="PS50234"/>
    </source>
</evidence>
<dbReference type="InterPro" id="IPR036465">
    <property type="entry name" value="vWFA_dom_sf"/>
</dbReference>
<dbReference type="SUPFAM" id="SSF53300">
    <property type="entry name" value="vWA-like"/>
    <property type="match status" value="1"/>
</dbReference>
<dbReference type="InterPro" id="IPR002035">
    <property type="entry name" value="VWF_A"/>
</dbReference>
<feature type="domain" description="VWFA" evidence="1">
    <location>
        <begin position="47"/>
        <end position="230"/>
    </location>
</feature>
<dbReference type="Gene3D" id="1.20.120.1690">
    <property type="match status" value="1"/>
</dbReference>
<evidence type="ECO:0000313" key="3">
    <source>
        <dbReference type="Proteomes" id="UP001230908"/>
    </source>
</evidence>
<protein>
    <submittedName>
        <fullName evidence="2">VWA domain-containing protein</fullName>
    </submittedName>
</protein>
<gene>
    <name evidence="2" type="ORF">RB614_11845</name>
</gene>
<dbReference type="CDD" id="cd00198">
    <property type="entry name" value="vWFA"/>
    <property type="match status" value="1"/>
</dbReference>
<dbReference type="Gene3D" id="3.40.50.410">
    <property type="entry name" value="von Willebrand factor, type A domain"/>
    <property type="match status" value="1"/>
</dbReference>
<dbReference type="Proteomes" id="UP001230908">
    <property type="component" value="Unassembled WGS sequence"/>
</dbReference>
<sequence length="428" mass="45326">MTSQPGFQAEVHQNPYLPAAGTVVDAVVSVAASAVARHAAAGPPDAAQVIMVDCSGSMDDPPSKMAEAKKATIAAIESLRDGVAFAVVAGRDYAELVYPPAPPLVPASRQSRVEAQHAVSRLGAGGGTAVGSWLRLTNNLFTGHPAEVKHAIMLTDGRNEHETPRELATALRGCERHFVCDTRGVGSDWSGTELRLVASALLGTADGLAHPEELVADFRLMTETAMGKALGEVTLRLWTPAGSTIRFVKQVFPHVDDLTGRRSPVSPRIGDYPTGAWGTESRDYHISVDLPAGATGEERLAARVSLVDHDQVLVESRVTATWTADQTLYTRINPRVAHYTGQAELATAIQDGLAARAAGDAATATAKLGRAVHLAHLTGHHETVELLSRLVDVIDPRHGTVRLRDDATGVDAELANVRSVRTVRIGHG</sequence>
<organism evidence="2 3">
    <name type="scientific">Phytohabitans maris</name>
    <dbReference type="NCBI Taxonomy" id="3071409"/>
    <lineage>
        <taxon>Bacteria</taxon>
        <taxon>Bacillati</taxon>
        <taxon>Actinomycetota</taxon>
        <taxon>Actinomycetes</taxon>
        <taxon>Micromonosporales</taxon>
        <taxon>Micromonosporaceae</taxon>
    </lineage>
</organism>
<dbReference type="Pfam" id="PF18571">
    <property type="entry name" value="VWA_3_C"/>
    <property type="match status" value="1"/>
</dbReference>
<dbReference type="RefSeq" id="WP_308712488.1">
    <property type="nucleotide sequence ID" value="NZ_JAVHUY010000009.1"/>
</dbReference>
<keyword evidence="3" id="KW-1185">Reference proteome</keyword>
<accession>A0ABU0ZDT1</accession>
<dbReference type="Gene3D" id="2.60.40.3670">
    <property type="match status" value="1"/>
</dbReference>
<dbReference type="SMART" id="SM00327">
    <property type="entry name" value="VWA"/>
    <property type="match status" value="1"/>
</dbReference>
<dbReference type="Pfam" id="PF13768">
    <property type="entry name" value="VWA_3"/>
    <property type="match status" value="1"/>
</dbReference>
<reference evidence="2 3" key="1">
    <citation type="submission" date="2023-08" db="EMBL/GenBank/DDBJ databases">
        <title>Phytohabitans sansha sp. nov., isolated from marine sediment.</title>
        <authorList>
            <person name="Zhao Y."/>
            <person name="Yi K."/>
        </authorList>
    </citation>
    <scope>NUCLEOTIDE SEQUENCE [LARGE SCALE GENOMIC DNA]</scope>
    <source>
        <strain evidence="2 3">ZYX-F-186</strain>
    </source>
</reference>
<evidence type="ECO:0000313" key="2">
    <source>
        <dbReference type="EMBL" id="MDQ7905216.1"/>
    </source>
</evidence>
<dbReference type="InterPro" id="IPR041176">
    <property type="entry name" value="VWA_3_C"/>
</dbReference>